<evidence type="ECO:0000256" key="1">
    <source>
        <dbReference type="SAM" id="MobiDB-lite"/>
    </source>
</evidence>
<accession>A0A915TZ39</accession>
<proteinExistence type="predicted"/>
<dbReference type="InterPro" id="IPR039552">
    <property type="entry name" value="IS66_C"/>
</dbReference>
<organism evidence="6 7">
    <name type="scientific">Desulfolithobacter dissulfuricans</name>
    <dbReference type="NCBI Taxonomy" id="2795293"/>
    <lineage>
        <taxon>Bacteria</taxon>
        <taxon>Pseudomonadati</taxon>
        <taxon>Thermodesulfobacteriota</taxon>
        <taxon>Desulfobulbia</taxon>
        <taxon>Desulfobulbales</taxon>
        <taxon>Desulfobulbaceae</taxon>
        <taxon>Desulfolithobacter</taxon>
    </lineage>
</organism>
<dbReference type="EMBL" id="AP024233">
    <property type="protein sequence ID" value="BCO08448.1"/>
    <property type="molecule type" value="Genomic_DNA"/>
</dbReference>
<dbReference type="InterPro" id="IPR024463">
    <property type="entry name" value="Transposase_TnpC_homeodom"/>
</dbReference>
<dbReference type="Pfam" id="PF13005">
    <property type="entry name" value="zf-IS66"/>
    <property type="match status" value="1"/>
</dbReference>
<dbReference type="Pfam" id="PF03050">
    <property type="entry name" value="DDE_Tnp_IS66"/>
    <property type="match status" value="1"/>
</dbReference>
<dbReference type="PANTHER" id="PTHR33678:SF1">
    <property type="entry name" value="BLL1576 PROTEIN"/>
    <property type="match status" value="1"/>
</dbReference>
<feature type="domain" description="Transposase IS66 C-terminal" evidence="5">
    <location>
        <begin position="470"/>
        <end position="508"/>
    </location>
</feature>
<dbReference type="InterPro" id="IPR004291">
    <property type="entry name" value="Transposase_IS66_central"/>
</dbReference>
<evidence type="ECO:0000259" key="2">
    <source>
        <dbReference type="Pfam" id="PF03050"/>
    </source>
</evidence>
<feature type="domain" description="Transposase IS66 zinc-finger binding" evidence="3">
    <location>
        <begin position="111"/>
        <end position="154"/>
    </location>
</feature>
<evidence type="ECO:0000259" key="3">
    <source>
        <dbReference type="Pfam" id="PF13005"/>
    </source>
</evidence>
<keyword evidence="7" id="KW-1185">Reference proteome</keyword>
<protein>
    <submittedName>
        <fullName evidence="6">Transposase</fullName>
    </submittedName>
</protein>
<evidence type="ECO:0000259" key="5">
    <source>
        <dbReference type="Pfam" id="PF13817"/>
    </source>
</evidence>
<gene>
    <name evidence="6" type="ORF">GF1_08240</name>
</gene>
<evidence type="ECO:0000313" key="6">
    <source>
        <dbReference type="EMBL" id="BCO08448.1"/>
    </source>
</evidence>
<dbReference type="InterPro" id="IPR052344">
    <property type="entry name" value="Transposase-related"/>
</dbReference>
<evidence type="ECO:0000259" key="4">
    <source>
        <dbReference type="Pfam" id="PF13007"/>
    </source>
</evidence>
<feature type="region of interest" description="Disordered" evidence="1">
    <location>
        <begin position="66"/>
        <end position="94"/>
    </location>
</feature>
<dbReference type="RefSeq" id="WP_267928350.1">
    <property type="nucleotide sequence ID" value="NZ_AP024233.1"/>
</dbReference>
<feature type="domain" description="Transposase TnpC homeodomain" evidence="4">
    <location>
        <begin position="33"/>
        <end position="103"/>
    </location>
</feature>
<dbReference type="Proteomes" id="UP001063350">
    <property type="component" value="Chromosome"/>
</dbReference>
<evidence type="ECO:0000313" key="7">
    <source>
        <dbReference type="Proteomes" id="UP001063350"/>
    </source>
</evidence>
<dbReference type="InterPro" id="IPR024474">
    <property type="entry name" value="Znf_dom_IS66"/>
</dbReference>
<dbReference type="Pfam" id="PF13817">
    <property type="entry name" value="DDE_Tnp_IS66_C"/>
    <property type="match status" value="1"/>
</dbReference>
<dbReference type="PANTHER" id="PTHR33678">
    <property type="entry name" value="BLL1576 PROTEIN"/>
    <property type="match status" value="1"/>
</dbReference>
<dbReference type="AlphaFoldDB" id="A0A915TZ39"/>
<dbReference type="Pfam" id="PF13007">
    <property type="entry name" value="LZ_Tnp_IS66"/>
    <property type="match status" value="1"/>
</dbReference>
<name>A0A915TZ39_9BACT</name>
<dbReference type="KEGG" id="ddu:GF1_08240"/>
<reference evidence="6" key="1">
    <citation type="submission" date="2020-12" db="EMBL/GenBank/DDBJ databases">
        <title>Desulfobium dissulfuricans gen. nov., sp. nov., a novel mesophilic, sulfate-reducing bacterium isolated from a deep-sea hydrothermal vent.</title>
        <authorList>
            <person name="Hashimoto Y."/>
            <person name="Tame A."/>
            <person name="Sawayama S."/>
            <person name="Miyazaki J."/>
            <person name="Takai K."/>
            <person name="Nakagawa S."/>
        </authorList>
    </citation>
    <scope>NUCLEOTIDE SEQUENCE</scope>
    <source>
        <strain evidence="6">GF1</strain>
    </source>
</reference>
<feature type="domain" description="Transposase IS66 central" evidence="2">
    <location>
        <begin position="175"/>
        <end position="463"/>
    </location>
</feature>
<sequence>MKIDVSTLPEDSEQLKQILLEILERHDRETSILHEQVRHLRALLFSRTSEKTPVVNNKVQLPLFDMPEPSDVEPADPGVEVTGHTRRKRGRKPLPEDLPRIEVVHDIDDKDKVCRCGCELTRIGEEVSEQLDIVPARVQVIRHIRPKYACRNCEGVQDEGPTVKVAPPPAQIIPKSIATAGLLSHILVAKFVDHLPFYRQEKLFARIGLELSRASMCNWAMQAAKACQPLLNLLQEEVLAGSYIHADETTVQVLKEPGRKPTSKSYMWIFQRGDPDRQVLIYQYHPTRSGDVARNFLDGFRGYVQTDGYSGYDFLDQVDGIRHVGCWAHARRKFKDVVRAQGKNRKRGSADKALGYISRLYSLEKKWKKTGLVREEIHRLRQEQSRPILDDFYRWLVKRSSQTPPKGLLGQAISYSLRQWDRLVGYLEDGRLSMDNNRAENSIRPFVVGRKNWLFSGTPEGAKASALIYSLVETARANRQEPYNYLRYIFEKIPLAATLEDYEAMLPWNIDPRQLIGQLGGD</sequence>
<dbReference type="NCBIfam" id="NF033517">
    <property type="entry name" value="transpos_IS66"/>
    <property type="match status" value="1"/>
</dbReference>